<evidence type="ECO:0000313" key="1">
    <source>
        <dbReference type="EMBL" id="MBV6531073.1"/>
    </source>
</evidence>
<dbReference type="EMBL" id="JABULY010000001">
    <property type="protein sequence ID" value="MBV6531073.1"/>
    <property type="molecule type" value="Genomic_DNA"/>
</dbReference>
<name>A0A949T4W5_9PAST</name>
<evidence type="ECO:0000313" key="4">
    <source>
        <dbReference type="Proteomes" id="UP001196379"/>
    </source>
</evidence>
<dbReference type="AlphaFoldDB" id="A0A949T4W5"/>
<dbReference type="GeneID" id="65548340"/>
<organism evidence="2 3">
    <name type="scientific">Ursidibacter maritimus</name>
    <dbReference type="NCBI Taxonomy" id="1331689"/>
    <lineage>
        <taxon>Bacteria</taxon>
        <taxon>Pseudomonadati</taxon>
        <taxon>Pseudomonadota</taxon>
        <taxon>Gammaproteobacteria</taxon>
        <taxon>Pasteurellales</taxon>
        <taxon>Pasteurellaceae</taxon>
        <taxon>Ursidibacter</taxon>
    </lineage>
</organism>
<evidence type="ECO:0000313" key="3">
    <source>
        <dbReference type="Proteomes" id="UP000732858"/>
    </source>
</evidence>
<proteinExistence type="predicted"/>
<keyword evidence="4" id="KW-1185">Reference proteome</keyword>
<gene>
    <name evidence="1" type="ORF">HT657_02735</name>
    <name evidence="2" type="ORF">HT672_02360</name>
</gene>
<protein>
    <submittedName>
        <fullName evidence="2">Uncharacterized protein</fullName>
    </submittedName>
</protein>
<reference evidence="2 4" key="1">
    <citation type="journal article" date="2021" name="Mol. Ecol.">
        <title>Polar bear-adapted Ursidibacter maritimus are remarkably conserved after generations in captivity.</title>
        <authorList>
            <person name="Espinosa-Gongora C."/>
            <person name="Hansen M.J."/>
            <person name="Bertelsen M.F."/>
            <person name="Bojesen A.M."/>
        </authorList>
    </citation>
    <scope>NUCLEOTIDE SEQUENCE</scope>
    <source>
        <strain evidence="2">Pb43105x</strain>
        <strain evidence="1 4">Pb43106</strain>
    </source>
</reference>
<dbReference type="Proteomes" id="UP001196379">
    <property type="component" value="Unassembled WGS sequence"/>
</dbReference>
<accession>A0A949T4W5</accession>
<dbReference type="OrthoDB" id="5677691at2"/>
<comment type="caution">
    <text evidence="2">The sequence shown here is derived from an EMBL/GenBank/DDBJ whole genome shotgun (WGS) entry which is preliminary data.</text>
</comment>
<dbReference type="Proteomes" id="UP000732858">
    <property type="component" value="Unassembled WGS sequence"/>
</dbReference>
<dbReference type="EMBL" id="JABUMC010000003">
    <property type="protein sequence ID" value="MBV6546143.1"/>
    <property type="molecule type" value="Genomic_DNA"/>
</dbReference>
<dbReference type="RefSeq" id="WP_157402533.1">
    <property type="nucleotide sequence ID" value="NZ_JABULY010000001.1"/>
</dbReference>
<sequence length="112" mass="13455">MSFFNIPLNCSRKCEAWEDILSHYNDWVADDEVWEIARQSEELPILGNIYQRLVLDRILSHFCEETGKDESDLTLFYYVNSIDTHLVINEWDICTEEDYWGCVEKYRITYTQ</sequence>
<evidence type="ECO:0000313" key="2">
    <source>
        <dbReference type="EMBL" id="MBV6546143.1"/>
    </source>
</evidence>